<protein>
    <submittedName>
        <fullName evidence="1">Uncharacterized protein</fullName>
    </submittedName>
</protein>
<sequence>MTIPTATWNDVNTNNKIDTDELDLAGWELKASQVYENLAGMHKELQTKGRIVYFTTF</sequence>
<dbReference type="AlphaFoldDB" id="A0A6S6SIV7"/>
<organism evidence="1">
    <name type="scientific">uncultured Sulfurovum sp</name>
    <dbReference type="NCBI Taxonomy" id="269237"/>
    <lineage>
        <taxon>Bacteria</taxon>
        <taxon>Pseudomonadati</taxon>
        <taxon>Campylobacterota</taxon>
        <taxon>Epsilonproteobacteria</taxon>
        <taxon>Campylobacterales</taxon>
        <taxon>Sulfurovaceae</taxon>
        <taxon>Sulfurovum</taxon>
        <taxon>environmental samples</taxon>
    </lineage>
</organism>
<gene>
    <name evidence="1" type="ORF">HELGO_WM32389</name>
</gene>
<name>A0A6S6SIV7_9BACT</name>
<evidence type="ECO:0000313" key="1">
    <source>
        <dbReference type="EMBL" id="CAA6805249.1"/>
    </source>
</evidence>
<proteinExistence type="predicted"/>
<reference evidence="1" key="1">
    <citation type="submission" date="2020-01" db="EMBL/GenBank/DDBJ databases">
        <authorList>
            <person name="Meier V. D."/>
            <person name="Meier V D."/>
        </authorList>
    </citation>
    <scope>NUCLEOTIDE SEQUENCE</scope>
    <source>
        <strain evidence="1">HLG_WM_MAG_05</strain>
    </source>
</reference>
<dbReference type="EMBL" id="CACVAU010000016">
    <property type="protein sequence ID" value="CAA6805249.1"/>
    <property type="molecule type" value="Genomic_DNA"/>
</dbReference>
<accession>A0A6S6SIV7</accession>